<proteinExistence type="predicted"/>
<evidence type="ECO:0000313" key="1">
    <source>
        <dbReference type="EMBL" id="KKN22345.1"/>
    </source>
</evidence>
<protein>
    <submittedName>
        <fullName evidence="1">Uncharacterized protein</fullName>
    </submittedName>
</protein>
<gene>
    <name evidence="1" type="ORF">LCGC14_0916110</name>
</gene>
<sequence length="44" mass="5017">MPNGKIEKCIRCEYDCICDENGLCEECYMDLLAKAENLTEPEDA</sequence>
<dbReference type="EMBL" id="LAZR01003070">
    <property type="protein sequence ID" value="KKN22345.1"/>
    <property type="molecule type" value="Genomic_DNA"/>
</dbReference>
<organism evidence="1">
    <name type="scientific">marine sediment metagenome</name>
    <dbReference type="NCBI Taxonomy" id="412755"/>
    <lineage>
        <taxon>unclassified sequences</taxon>
        <taxon>metagenomes</taxon>
        <taxon>ecological metagenomes</taxon>
    </lineage>
</organism>
<comment type="caution">
    <text evidence="1">The sequence shown here is derived from an EMBL/GenBank/DDBJ whole genome shotgun (WGS) entry which is preliminary data.</text>
</comment>
<name>A0A0F9NS84_9ZZZZ</name>
<reference evidence="1" key="1">
    <citation type="journal article" date="2015" name="Nature">
        <title>Complex archaea that bridge the gap between prokaryotes and eukaryotes.</title>
        <authorList>
            <person name="Spang A."/>
            <person name="Saw J.H."/>
            <person name="Jorgensen S.L."/>
            <person name="Zaremba-Niedzwiedzka K."/>
            <person name="Martijn J."/>
            <person name="Lind A.E."/>
            <person name="van Eijk R."/>
            <person name="Schleper C."/>
            <person name="Guy L."/>
            <person name="Ettema T.J."/>
        </authorList>
    </citation>
    <scope>NUCLEOTIDE SEQUENCE</scope>
</reference>
<accession>A0A0F9NS84</accession>
<dbReference type="AlphaFoldDB" id="A0A0F9NS84"/>